<evidence type="ECO:0000313" key="3">
    <source>
        <dbReference type="Proteomes" id="UP000320722"/>
    </source>
</evidence>
<dbReference type="Proteomes" id="UP000320722">
    <property type="component" value="Chromosome"/>
</dbReference>
<protein>
    <submittedName>
        <fullName evidence="2">Uncharacterized protein</fullName>
    </submittedName>
</protein>
<dbReference type="AlphaFoldDB" id="A0A517WML5"/>
<proteinExistence type="predicted"/>
<name>A0A517WML5_9PLAN</name>
<feature type="compositionally biased region" description="Basic and acidic residues" evidence="1">
    <location>
        <begin position="1"/>
        <end position="13"/>
    </location>
</feature>
<feature type="region of interest" description="Disordered" evidence="1">
    <location>
        <begin position="1"/>
        <end position="28"/>
    </location>
</feature>
<gene>
    <name evidence="2" type="ORF">V6x_62610</name>
</gene>
<reference evidence="2 3" key="1">
    <citation type="submission" date="2019-02" db="EMBL/GenBank/DDBJ databases">
        <title>Deep-cultivation of Planctomycetes and their phenomic and genomic characterization uncovers novel biology.</title>
        <authorList>
            <person name="Wiegand S."/>
            <person name="Jogler M."/>
            <person name="Boedeker C."/>
            <person name="Pinto D."/>
            <person name="Vollmers J."/>
            <person name="Rivas-Marin E."/>
            <person name="Kohn T."/>
            <person name="Peeters S.H."/>
            <person name="Heuer A."/>
            <person name="Rast P."/>
            <person name="Oberbeckmann S."/>
            <person name="Bunk B."/>
            <person name="Jeske O."/>
            <person name="Meyerdierks A."/>
            <person name="Storesund J.E."/>
            <person name="Kallscheuer N."/>
            <person name="Luecker S."/>
            <person name="Lage O.M."/>
            <person name="Pohl T."/>
            <person name="Merkel B.J."/>
            <person name="Hornburger P."/>
            <person name="Mueller R.-W."/>
            <person name="Bruemmer F."/>
            <person name="Labrenz M."/>
            <person name="Spormann A.M."/>
            <person name="Op den Camp H."/>
            <person name="Overmann J."/>
            <person name="Amann R."/>
            <person name="Jetten M.S.M."/>
            <person name="Mascher T."/>
            <person name="Medema M.H."/>
            <person name="Devos D.P."/>
            <person name="Kaster A.-K."/>
            <person name="Ovreas L."/>
            <person name="Rohde M."/>
            <person name="Galperin M.Y."/>
            <person name="Jogler C."/>
        </authorList>
    </citation>
    <scope>NUCLEOTIDE SEQUENCE [LARGE SCALE GENOMIC DNA]</scope>
    <source>
        <strain evidence="2 3">V6</strain>
    </source>
</reference>
<sequence>MNHEKHERHENKKQGMGPNGIRAERSEQETDSVICELLKETDTQEATEVGDCLPVRDRVLTVSCCLRQPRIAFAATRFQFLLIWNMVLDSN</sequence>
<evidence type="ECO:0000256" key="1">
    <source>
        <dbReference type="SAM" id="MobiDB-lite"/>
    </source>
</evidence>
<accession>A0A517WML5</accession>
<dbReference type="EMBL" id="CP036347">
    <property type="protein sequence ID" value="QDU06507.1"/>
    <property type="molecule type" value="Genomic_DNA"/>
</dbReference>
<evidence type="ECO:0000313" key="2">
    <source>
        <dbReference type="EMBL" id="QDU06507.1"/>
    </source>
</evidence>
<organism evidence="2 3">
    <name type="scientific">Gimesia chilikensis</name>
    <dbReference type="NCBI Taxonomy" id="2605989"/>
    <lineage>
        <taxon>Bacteria</taxon>
        <taxon>Pseudomonadati</taxon>
        <taxon>Planctomycetota</taxon>
        <taxon>Planctomycetia</taxon>
        <taxon>Planctomycetales</taxon>
        <taxon>Planctomycetaceae</taxon>
        <taxon>Gimesia</taxon>
    </lineage>
</organism>